<name>A0A0C2ZGH9_9AGAM</name>
<feature type="compositionally biased region" description="Gly residues" evidence="1">
    <location>
        <begin position="714"/>
        <end position="724"/>
    </location>
</feature>
<evidence type="ECO:0000256" key="1">
    <source>
        <dbReference type="SAM" id="MobiDB-lite"/>
    </source>
</evidence>
<feature type="compositionally biased region" description="Low complexity" evidence="1">
    <location>
        <begin position="85"/>
        <end position="96"/>
    </location>
</feature>
<feature type="compositionally biased region" description="Basic and acidic residues" evidence="1">
    <location>
        <begin position="146"/>
        <end position="156"/>
    </location>
</feature>
<dbReference type="EMBL" id="KN822058">
    <property type="protein sequence ID" value="KIM60773.1"/>
    <property type="molecule type" value="Genomic_DNA"/>
</dbReference>
<evidence type="ECO:0000313" key="2">
    <source>
        <dbReference type="EMBL" id="KIM60773.1"/>
    </source>
</evidence>
<feature type="region of interest" description="Disordered" evidence="1">
    <location>
        <begin position="838"/>
        <end position="966"/>
    </location>
</feature>
<reference evidence="2 3" key="1">
    <citation type="submission" date="2014-04" db="EMBL/GenBank/DDBJ databases">
        <authorList>
            <consortium name="DOE Joint Genome Institute"/>
            <person name="Kuo A."/>
            <person name="Kohler A."/>
            <person name="Nagy L.G."/>
            <person name="Floudas D."/>
            <person name="Copeland A."/>
            <person name="Barry K.W."/>
            <person name="Cichocki N."/>
            <person name="Veneault-Fourrey C."/>
            <person name="LaButti K."/>
            <person name="Lindquist E.A."/>
            <person name="Lipzen A."/>
            <person name="Lundell T."/>
            <person name="Morin E."/>
            <person name="Murat C."/>
            <person name="Sun H."/>
            <person name="Tunlid A."/>
            <person name="Henrissat B."/>
            <person name="Grigoriev I.V."/>
            <person name="Hibbett D.S."/>
            <person name="Martin F."/>
            <person name="Nordberg H.P."/>
            <person name="Cantor M.N."/>
            <person name="Hua S.X."/>
        </authorList>
    </citation>
    <scope>NUCLEOTIDE SEQUENCE [LARGE SCALE GENOMIC DNA]</scope>
    <source>
        <strain evidence="2 3">Foug A</strain>
    </source>
</reference>
<gene>
    <name evidence="2" type="ORF">SCLCIDRAFT_928221</name>
</gene>
<evidence type="ECO:0000313" key="3">
    <source>
        <dbReference type="Proteomes" id="UP000053989"/>
    </source>
</evidence>
<feature type="compositionally biased region" description="Basic and acidic residues" evidence="1">
    <location>
        <begin position="98"/>
        <end position="126"/>
    </location>
</feature>
<organism evidence="2 3">
    <name type="scientific">Scleroderma citrinum Foug A</name>
    <dbReference type="NCBI Taxonomy" id="1036808"/>
    <lineage>
        <taxon>Eukaryota</taxon>
        <taxon>Fungi</taxon>
        <taxon>Dikarya</taxon>
        <taxon>Basidiomycota</taxon>
        <taxon>Agaricomycotina</taxon>
        <taxon>Agaricomycetes</taxon>
        <taxon>Agaricomycetidae</taxon>
        <taxon>Boletales</taxon>
        <taxon>Sclerodermatineae</taxon>
        <taxon>Sclerodermataceae</taxon>
        <taxon>Scleroderma</taxon>
    </lineage>
</organism>
<feature type="compositionally biased region" description="Gly residues" evidence="1">
    <location>
        <begin position="593"/>
        <end position="620"/>
    </location>
</feature>
<feature type="region of interest" description="Disordered" evidence="1">
    <location>
        <begin position="359"/>
        <end position="630"/>
    </location>
</feature>
<dbReference type="Proteomes" id="UP000053989">
    <property type="component" value="Unassembled WGS sequence"/>
</dbReference>
<feature type="compositionally biased region" description="Low complexity" evidence="1">
    <location>
        <begin position="932"/>
        <end position="962"/>
    </location>
</feature>
<feature type="compositionally biased region" description="Gly residues" evidence="1">
    <location>
        <begin position="495"/>
        <end position="510"/>
    </location>
</feature>
<feature type="compositionally biased region" description="Low complexity" evidence="1">
    <location>
        <begin position="685"/>
        <end position="697"/>
    </location>
</feature>
<feature type="region of interest" description="Disordered" evidence="1">
    <location>
        <begin position="1"/>
        <end position="212"/>
    </location>
</feature>
<dbReference type="InParanoid" id="A0A0C2ZGH9"/>
<dbReference type="OrthoDB" id="2530523at2759"/>
<feature type="compositionally biased region" description="Basic and acidic residues" evidence="1">
    <location>
        <begin position="165"/>
        <end position="181"/>
    </location>
</feature>
<dbReference type="HOGENOM" id="CLU_007668_0_0_1"/>
<dbReference type="STRING" id="1036808.A0A0C2ZGH9"/>
<dbReference type="AlphaFoldDB" id="A0A0C2ZGH9"/>
<accession>A0A0C2ZGH9</accession>
<feature type="compositionally biased region" description="Polar residues" evidence="1">
    <location>
        <begin position="921"/>
        <end position="931"/>
    </location>
</feature>
<feature type="region of interest" description="Disordered" evidence="1">
    <location>
        <begin position="685"/>
        <end position="789"/>
    </location>
</feature>
<reference evidence="3" key="2">
    <citation type="submission" date="2015-01" db="EMBL/GenBank/DDBJ databases">
        <title>Evolutionary Origins and Diversification of the Mycorrhizal Mutualists.</title>
        <authorList>
            <consortium name="DOE Joint Genome Institute"/>
            <consortium name="Mycorrhizal Genomics Consortium"/>
            <person name="Kohler A."/>
            <person name="Kuo A."/>
            <person name="Nagy L.G."/>
            <person name="Floudas D."/>
            <person name="Copeland A."/>
            <person name="Barry K.W."/>
            <person name="Cichocki N."/>
            <person name="Veneault-Fourrey C."/>
            <person name="LaButti K."/>
            <person name="Lindquist E.A."/>
            <person name="Lipzen A."/>
            <person name="Lundell T."/>
            <person name="Morin E."/>
            <person name="Murat C."/>
            <person name="Riley R."/>
            <person name="Ohm R."/>
            <person name="Sun H."/>
            <person name="Tunlid A."/>
            <person name="Henrissat B."/>
            <person name="Grigoriev I.V."/>
            <person name="Hibbett D.S."/>
            <person name="Martin F."/>
        </authorList>
    </citation>
    <scope>NUCLEOTIDE SEQUENCE [LARGE SCALE GENOMIC DNA]</scope>
    <source>
        <strain evidence="3">Foug A</strain>
    </source>
</reference>
<proteinExistence type="predicted"/>
<feature type="compositionally biased region" description="Low complexity" evidence="1">
    <location>
        <begin position="621"/>
        <end position="630"/>
    </location>
</feature>
<sequence length="1081" mass="112699">MIHLDRNPDIDQNQKANLILADDHPSSTAAHFPWDPHEHHSDASYANGVLAAPHSASHLDFALAKDPPPSPPHPTLDGTHEDKSSPLSPAPDSASPNHDAKDLPQSHPPPREDPPPFDKGDLDVPREGTLTPLTELSPAPEPDDESDKKDEDDARAGETSTSTLAKDDSRHDDRRKGDPPKPKIINGISSSSSSRSTDGSPIRLLPSTHSSFHNFSADPASSRMAEKSYMFAGPSHSRASSSEYMTPPIMHTAHNMPPPNMAHTSSDAKVIRILDLNAELFKVCMEFQLRGVQTSDPRFYQYCTRLQTNIAWLAAAADQRHHHNQVQLPIMDPPVAVEFSPPRIQHLYSDLPSLFAKDIHSSPSSNGHLKRNRPDDPSDLSATKRRDMGDSKMHGSTSSAAVSPNPMLTGGMPSIAVSGPGPGLGPGPGMHPGSGLGSNHASLGSGLRASPPNSFPGSTGVGVPGTPGLPQSPLISAGSSSGIGHAPSASPSSAGGTGMPSMGGVGGMQGMPGSAPALPFGATEASIAANSRARAREVQIQQARDQHLRQQQHQHHHHQQQQQQQQQAAQLQQMQATAAARHLPPASSSQGLQGQGVGVGGMVGGMGGGMGGGNAGGPGGQPNQSQQSQQVQIQQLLQILQMPAHPLMQHLLQNVPNFLALPQQQQLQKLHMVYQQLMAQRQQHQAAAAAQRNPQMAGMSQNPAMAGTLSNGAMAGGSGNGGGPSPVSPLGQQPPVMTQPQQMSSQQSPQNGMFPFAQGHAGGNSGMDPRMAAGAGGGGPNPNFSQQMAGNMGAMNFNQQRQLSLMQQQQQQQMRNVNGNMGMGVGVSAPGMMGSQQHSVYGMNPRMMGQAGGSSSSSQQQPQPQPHGGAGAGGGSPMAPPLNDTFPTLRSNSTIPGIARSTRSPSDGVHSPMTPRAPSRLSHQQQASNEYQQQVMLQQQQQQQQHAQSTFNQNPNWAQGGQAQMGGVGGMQVNGYPSIGGASMSSPNGVGGMGGGGGFFAGAPSPSNQSWQHGGGGMVGLGGYQYGQSAMGGQRLADPTRSTGQMGGTPRPASATQNMSPIGDGTGNGEYDIFNAYTNGQ</sequence>
<feature type="compositionally biased region" description="Basic residues" evidence="1">
    <location>
        <begin position="550"/>
        <end position="559"/>
    </location>
</feature>
<feature type="compositionally biased region" description="Low complexity" evidence="1">
    <location>
        <begin position="728"/>
        <end position="750"/>
    </location>
</feature>
<feature type="compositionally biased region" description="Low complexity" evidence="1">
    <location>
        <begin position="476"/>
        <end position="494"/>
    </location>
</feature>
<feature type="compositionally biased region" description="Low complexity" evidence="1">
    <location>
        <begin position="847"/>
        <end position="862"/>
    </location>
</feature>
<feature type="compositionally biased region" description="Polar residues" evidence="1">
    <location>
        <begin position="885"/>
        <end position="905"/>
    </location>
</feature>
<protein>
    <submittedName>
        <fullName evidence="2">Uncharacterized protein</fullName>
    </submittedName>
</protein>
<feature type="compositionally biased region" description="Gly residues" evidence="1">
    <location>
        <begin position="420"/>
        <end position="436"/>
    </location>
</feature>
<feature type="region of interest" description="Disordered" evidence="1">
    <location>
        <begin position="1030"/>
        <end position="1070"/>
    </location>
</feature>
<feature type="compositionally biased region" description="Low complexity" evidence="1">
    <location>
        <begin position="560"/>
        <end position="592"/>
    </location>
</feature>
<feature type="compositionally biased region" description="Basic and acidic residues" evidence="1">
    <location>
        <begin position="372"/>
        <end position="393"/>
    </location>
</feature>
<keyword evidence="3" id="KW-1185">Reference proteome</keyword>